<feature type="region of interest" description="Disordered" evidence="5">
    <location>
        <begin position="195"/>
        <end position="240"/>
    </location>
</feature>
<keyword evidence="4" id="KW-0539">Nucleus</keyword>
<evidence type="ECO:0000259" key="8">
    <source>
        <dbReference type="Pfam" id="PF25766"/>
    </source>
</evidence>
<keyword evidence="3" id="KW-0804">Transcription</keyword>
<dbReference type="PANTHER" id="PTHR21483:SF18">
    <property type="entry name" value="RNA POLYMERASE II-ASSOCIATED PROTEIN 1"/>
    <property type="match status" value="1"/>
</dbReference>
<reference evidence="9 10" key="1">
    <citation type="submission" date="2016-06" db="EMBL/GenBank/DDBJ databases">
        <title>Evolution of pathogenesis and genome organization in the Tremellales.</title>
        <authorList>
            <person name="Cuomo C."/>
            <person name="Litvintseva A."/>
            <person name="Heitman J."/>
            <person name="Chen Y."/>
            <person name="Sun S."/>
            <person name="Springer D."/>
            <person name="Dromer F."/>
            <person name="Young S."/>
            <person name="Zeng Q."/>
            <person name="Chapman S."/>
            <person name="Gujja S."/>
            <person name="Saif S."/>
            <person name="Birren B."/>
        </authorList>
    </citation>
    <scope>NUCLEOTIDE SEQUENCE [LARGE SCALE GENOMIC DNA]</scope>
    <source>
        <strain evidence="9 10">ATCC 28783</strain>
    </source>
</reference>
<dbReference type="Pfam" id="PF25766">
    <property type="entry name" value="TPR_RPAP1"/>
    <property type="match status" value="1"/>
</dbReference>
<feature type="region of interest" description="Disordered" evidence="5">
    <location>
        <begin position="1111"/>
        <end position="1160"/>
    </location>
</feature>
<keyword evidence="10" id="KW-1185">Reference proteome</keyword>
<dbReference type="InParanoid" id="A0A4Q1BIN6"/>
<evidence type="ECO:0000313" key="9">
    <source>
        <dbReference type="EMBL" id="RXK37452.1"/>
    </source>
</evidence>
<organism evidence="9 10">
    <name type="scientific">Tremella mesenterica</name>
    <name type="common">Jelly fungus</name>
    <dbReference type="NCBI Taxonomy" id="5217"/>
    <lineage>
        <taxon>Eukaryota</taxon>
        <taxon>Fungi</taxon>
        <taxon>Dikarya</taxon>
        <taxon>Basidiomycota</taxon>
        <taxon>Agaricomycotina</taxon>
        <taxon>Tremellomycetes</taxon>
        <taxon>Tremellales</taxon>
        <taxon>Tremellaceae</taxon>
        <taxon>Tremella</taxon>
    </lineage>
</organism>
<evidence type="ECO:0000256" key="3">
    <source>
        <dbReference type="ARBA" id="ARBA00023163"/>
    </source>
</evidence>
<proteinExistence type="inferred from homology"/>
<sequence>MLGDIKERSIISPPPEPPSQKSTGAFPKPNHRNQRQTIHIGQCSLTSPRSIVNTNGIPGVSTHRPTYDGRNHLDEVGRIRTEVDEENKRRVESMTEEEREQEVEDLQQRFGSRLLDVLRTRAQLRGFSRDPQLTPEPTSQIPPQLTSTKITSPLQVGEQSHKLEKQIGPPVEVEDHLSHLKSIYFPTVPSEPDKLAWLQPLPSPSPNEDPTPRFDLTGSPLSSESTLSIPVSKGLHHHGSSPHLAGYTIDEVLWLCRSAMPSQRVTMFGVLSGIIRRYISFSLPKEADRVAKEIGVVERGLELSLEGLKGKSNNILRASVDLLYTCVGSQETGHEQGSQRPISDHWDISHYDLRRAIKIFDLPWEELIPTLCKLLSTDVLSPLSTSQLISILRLAVRHSKSLADQLIPSFTPIAQHQTLSRPWPPSPSINNEINELSNPPSILTLSLLIEAVTSSRLVAQNIMENSIPAGLLKFLIPSLWDASDLTHDLVHGVSTLLIQLGRYGLSSSFARSSRDIFEDLQRALVDRGDDTLLEKYWDLTAIWTCCAVDPHRTTPEHDITWSQVISMGWEEDAFSQFDKMVKDENWGTVSSILWFLVSWTEGLRVNTPDRLTEWGQQVWKMLERTSIVHQLSERDDEIEGVEIKRALAGLSRLRRILNFDPHSRRVMKDERIDLREMWSRVLETDTLLSDHERTGKWQRRAFHLMRSFRQGEEPLALDLIDALLSLPSPTTSSSSPTRLQPDGNLLTTGERSQVEEHSQMVELSSVAINIHSEGHKEENDPINFTILRPLYQHMILPDLQNVIGPIIPNHFYLPSTSTLRSLPLSPIKPNPSSFSSNTSLIHGDETIGENHSIPIRKEGLPLSPDWTFQPLRELSRSGESEALQHAQNIIDWSPGEIEIVRAVLGLVQSQLLSCGFYEDDGKGGMNRSRLILGLMDVFMLEQNQSSSSSSTSHDEVFRDDLISSTIDHLLDLTIKPFPDHPDHTVNLEKLKVKLNEDGHGDRGQEKEKVGPLERGFSGVGTFYQYYSTLLSLHSSISVGHRAFTRVLLVPLSIKYPSDYKKLVWSHPDILKALNLANVKSEEVPVDEATSKWSLSSSSSFLSASPSHSSIEKVITTGKEKDQKKKEQVEEEKEKEQEKKEVDREKEEREEIKKEVEKEKEKEGIMEEDLEVLWGYCRALGKGWVNERGFLWDMAIIHLDKFFFHSTGDVIKQGQLSYKEEEPKSLGRDKLNDEKMSKKQLEERDRVKEKEKEKERMMRAIFSSGSSNVIRRLLGKVSNDEEKRRLEIIQSSCGSEIVQRVKNLMRSSTS</sequence>
<evidence type="ECO:0000256" key="5">
    <source>
        <dbReference type="SAM" id="MobiDB-lite"/>
    </source>
</evidence>
<comment type="caution">
    <text evidence="9">The sequence shown here is derived from an EMBL/GenBank/DDBJ whole genome shotgun (WGS) entry which is preliminary data.</text>
</comment>
<feature type="region of interest" description="Disordered" evidence="5">
    <location>
        <begin position="1"/>
        <end position="32"/>
    </location>
</feature>
<evidence type="ECO:0008006" key="11">
    <source>
        <dbReference type="Google" id="ProtNLM"/>
    </source>
</evidence>
<protein>
    <recommendedName>
        <fullName evidence="11">RNA polymerase II-associated protein 1 C-terminal domain-containing protein</fullName>
    </recommendedName>
</protein>
<gene>
    <name evidence="9" type="ORF">M231_05275</name>
</gene>
<dbReference type="InterPro" id="IPR039913">
    <property type="entry name" value="RPAP1/Rba50"/>
</dbReference>
<dbReference type="EMBL" id="SDIL01000068">
    <property type="protein sequence ID" value="RXK37452.1"/>
    <property type="molecule type" value="Genomic_DNA"/>
</dbReference>
<dbReference type="InterPro" id="IPR013930">
    <property type="entry name" value="RPAP1_N"/>
</dbReference>
<dbReference type="Pfam" id="PF08620">
    <property type="entry name" value="RPAP1_C"/>
    <property type="match status" value="1"/>
</dbReference>
<feature type="compositionally biased region" description="Basic and acidic residues" evidence="5">
    <location>
        <begin position="1117"/>
        <end position="1160"/>
    </location>
</feature>
<dbReference type="InterPro" id="IPR057989">
    <property type="entry name" value="TPR_RPAP1/MINIYO-like"/>
</dbReference>
<feature type="compositionally biased region" description="Polar residues" evidence="5">
    <location>
        <begin position="219"/>
        <end position="229"/>
    </location>
</feature>
<dbReference type="Proteomes" id="UP000289152">
    <property type="component" value="Unassembled WGS sequence"/>
</dbReference>
<evidence type="ECO:0000259" key="6">
    <source>
        <dbReference type="Pfam" id="PF08620"/>
    </source>
</evidence>
<accession>A0A4Q1BIN6</accession>
<dbReference type="VEuPathDB" id="FungiDB:TREMEDRAFT_65875"/>
<dbReference type="OrthoDB" id="348201at2759"/>
<evidence type="ECO:0000259" key="7">
    <source>
        <dbReference type="Pfam" id="PF08621"/>
    </source>
</evidence>
<feature type="domain" description="RPAP1/MINIYO-like TPR repeats" evidence="8">
    <location>
        <begin position="1012"/>
        <end position="1077"/>
    </location>
</feature>
<feature type="region of interest" description="Disordered" evidence="5">
    <location>
        <begin position="1220"/>
        <end position="1254"/>
    </location>
</feature>
<name>A0A4Q1BIN6_TREME</name>
<comment type="similarity">
    <text evidence="2">Belongs to the RPAP1 family.</text>
</comment>
<evidence type="ECO:0000256" key="2">
    <source>
        <dbReference type="ARBA" id="ARBA00009953"/>
    </source>
</evidence>
<evidence type="ECO:0000256" key="1">
    <source>
        <dbReference type="ARBA" id="ARBA00004123"/>
    </source>
</evidence>
<comment type="subcellular location">
    <subcellularLocation>
        <location evidence="1">Nucleus</location>
    </subcellularLocation>
</comment>
<dbReference type="PANTHER" id="PTHR21483">
    <property type="entry name" value="RNA POLYMERASE II-ASSOCIATED PROTEIN 1"/>
    <property type="match status" value="1"/>
</dbReference>
<feature type="domain" description="RPAP1 N-terminal" evidence="7">
    <location>
        <begin position="82"/>
        <end position="124"/>
    </location>
</feature>
<dbReference type="GO" id="GO:0006366">
    <property type="term" value="P:transcription by RNA polymerase II"/>
    <property type="evidence" value="ECO:0007669"/>
    <property type="project" value="InterPro"/>
</dbReference>
<dbReference type="InterPro" id="IPR013929">
    <property type="entry name" value="RPAP1_C"/>
</dbReference>
<evidence type="ECO:0000313" key="10">
    <source>
        <dbReference type="Proteomes" id="UP000289152"/>
    </source>
</evidence>
<feature type="domain" description="RPAP1 C-terminal" evidence="6">
    <location>
        <begin position="213"/>
        <end position="278"/>
    </location>
</feature>
<dbReference type="Pfam" id="PF08621">
    <property type="entry name" value="RPAP1_N"/>
    <property type="match status" value="1"/>
</dbReference>
<evidence type="ECO:0000256" key="4">
    <source>
        <dbReference type="ARBA" id="ARBA00023242"/>
    </source>
</evidence>